<dbReference type="Proteomes" id="UP000184465">
    <property type="component" value="Unassembled WGS sequence"/>
</dbReference>
<dbReference type="STRING" id="1121301.SAMN02745912_00747"/>
<proteinExistence type="predicted"/>
<feature type="transmembrane region" description="Helical" evidence="1">
    <location>
        <begin position="7"/>
        <end position="27"/>
    </location>
</feature>
<feature type="transmembrane region" description="Helical" evidence="1">
    <location>
        <begin position="56"/>
        <end position="76"/>
    </location>
</feature>
<evidence type="ECO:0000313" key="3">
    <source>
        <dbReference type="EMBL" id="SHJ69352.1"/>
    </source>
</evidence>
<feature type="transmembrane region" description="Helical" evidence="1">
    <location>
        <begin position="33"/>
        <end position="51"/>
    </location>
</feature>
<dbReference type="InterPro" id="IPR043726">
    <property type="entry name" value="LiaI-LiaF-like_TM1"/>
</dbReference>
<dbReference type="OrthoDB" id="1950287at2"/>
<feature type="domain" description="LiaI-LiaF-like transmembrane region" evidence="2">
    <location>
        <begin position="7"/>
        <end position="50"/>
    </location>
</feature>
<evidence type="ECO:0000259" key="2">
    <source>
        <dbReference type="Pfam" id="PF18917"/>
    </source>
</evidence>
<keyword evidence="4" id="KW-1185">Reference proteome</keyword>
<evidence type="ECO:0000256" key="1">
    <source>
        <dbReference type="SAM" id="Phobius"/>
    </source>
</evidence>
<keyword evidence="1" id="KW-0472">Membrane</keyword>
<dbReference type="RefSeq" id="WP_073147116.1">
    <property type="nucleotide sequence ID" value="NZ_FRAG01000006.1"/>
</dbReference>
<protein>
    <submittedName>
        <fullName evidence="3">N-terminal domain of toast_rack, DUF2154</fullName>
    </submittedName>
</protein>
<dbReference type="AlphaFoldDB" id="A0A1M6LDY6"/>
<dbReference type="EMBL" id="FRAG01000006">
    <property type="protein sequence ID" value="SHJ69352.1"/>
    <property type="molecule type" value="Genomic_DNA"/>
</dbReference>
<keyword evidence="1" id="KW-1133">Transmembrane helix</keyword>
<organism evidence="3 4">
    <name type="scientific">Paramaledivibacter caminithermalis (strain DSM 15212 / CIP 107654 / DViRD3)</name>
    <name type="common">Clostridium caminithermale</name>
    <dbReference type="NCBI Taxonomy" id="1121301"/>
    <lineage>
        <taxon>Bacteria</taxon>
        <taxon>Bacillati</taxon>
        <taxon>Bacillota</taxon>
        <taxon>Clostridia</taxon>
        <taxon>Peptostreptococcales</taxon>
        <taxon>Caminicellaceae</taxon>
        <taxon>Paramaledivibacter</taxon>
    </lineage>
</organism>
<keyword evidence="1" id="KW-0812">Transmembrane</keyword>
<name>A0A1M6LDY6_PARC5</name>
<evidence type="ECO:0000313" key="4">
    <source>
        <dbReference type="Proteomes" id="UP000184465"/>
    </source>
</evidence>
<gene>
    <name evidence="3" type="ORF">SAMN02745912_00747</name>
</gene>
<accession>A0A1M6LDY6</accession>
<reference evidence="3 4" key="1">
    <citation type="submission" date="2016-11" db="EMBL/GenBank/DDBJ databases">
        <authorList>
            <person name="Jaros S."/>
            <person name="Januszkiewicz K."/>
            <person name="Wedrychowicz H."/>
        </authorList>
    </citation>
    <scope>NUCLEOTIDE SEQUENCE [LARGE SCALE GENOMIC DNA]</scope>
    <source>
        <strain evidence="3 4">DSM 15212</strain>
    </source>
</reference>
<sequence length="294" mass="33210">MKSRGNLGGFILIFIGVFLLMSNLGIINWSFYGIFRLWPLILIVIGINIIFRANNLIRYITWGIFFIIVILLGFYGDYKWKNDITFNSNPNFVQATHEKTSIGKLRLKLAGGNIKINSINDNLIKAKVSSSNVKRQVRFSDDKTKVDINIEQEIDFIKLNNKKSYDYNFNLNNNVLWDIDIDTGAINGTLDFSSLKISKLDMDMGVSNLNLKFGDKQDYTKVDIDGGISNLEITIPENLGVKADFDGGIKNTNISGLGWYKSGDSYISPNYENAEKKLEIDVDTGIGKFDVRVE</sequence>
<dbReference type="Pfam" id="PF18917">
    <property type="entry name" value="LiaI-LiaF-like_TM1"/>
    <property type="match status" value="1"/>
</dbReference>